<name>A0AAE3E754_9FIRM</name>
<dbReference type="AlphaFoldDB" id="A0AAE3E754"/>
<feature type="domain" description="HTH araC/xylS-type" evidence="7">
    <location>
        <begin position="276"/>
        <end position="374"/>
    </location>
</feature>
<dbReference type="PROSITE" id="PS50110">
    <property type="entry name" value="RESPONSE_REGULATORY"/>
    <property type="match status" value="1"/>
</dbReference>
<organism evidence="9 10">
    <name type="scientific">Hominifimenecus microfluidus</name>
    <dbReference type="NCBI Taxonomy" id="2885348"/>
    <lineage>
        <taxon>Bacteria</taxon>
        <taxon>Bacillati</taxon>
        <taxon>Bacillota</taxon>
        <taxon>Clostridia</taxon>
        <taxon>Lachnospirales</taxon>
        <taxon>Lachnospiraceae</taxon>
        <taxon>Hominifimenecus</taxon>
    </lineage>
</organism>
<protein>
    <recommendedName>
        <fullName evidence="1">Stage 0 sporulation protein A homolog</fullName>
    </recommendedName>
</protein>
<evidence type="ECO:0000256" key="6">
    <source>
        <dbReference type="PROSITE-ProRule" id="PRU00169"/>
    </source>
</evidence>
<dbReference type="SMART" id="SM00342">
    <property type="entry name" value="HTH_ARAC"/>
    <property type="match status" value="1"/>
</dbReference>
<sequence length="379" mass="43425">MKAIIVDDEPHVLAVARLLVDWEKYHIHQLFECMDATEALEIIEREQPAILLSDIRMPQMDGLTLIEKAREKNPDLKSILISAYSDFSYAQKAVGLGCVDYLLKPLTEEGLNDAVEKAVTQYNYEKNLRSESQSDKSHILFSRYLQEGRSNEYWHSLLTAVPFLADTELFHLGILFSQEEDTALEPVAEFLHQYLYRENIGIAALRSKNIIVVLLPAYDYSPVDRVQQLILRLEEKFSVSLPSAFSSICVLPKDWDDAYISTKRMVLLSCGTDTLEQIHQYILEHYAEDLSLDYLAEHFGLSLSYLSRSFKKRYHNGLINFLTEIRINKAIVLMKDHSSSIAEIALQVGIPDPKYFSRVFRRVTGCSPAEYRKESGDSL</sequence>
<dbReference type="SUPFAM" id="SSF52172">
    <property type="entry name" value="CheY-like"/>
    <property type="match status" value="1"/>
</dbReference>
<dbReference type="Pfam" id="PF12833">
    <property type="entry name" value="HTH_18"/>
    <property type="match status" value="1"/>
</dbReference>
<dbReference type="InterPro" id="IPR020449">
    <property type="entry name" value="Tscrpt_reg_AraC-type_HTH"/>
</dbReference>
<evidence type="ECO:0000256" key="4">
    <source>
        <dbReference type="ARBA" id="ARBA00023163"/>
    </source>
</evidence>
<accession>A0AAE3E754</accession>
<dbReference type="EMBL" id="JAJEQR010000004">
    <property type="protein sequence ID" value="MCC2229761.1"/>
    <property type="molecule type" value="Genomic_DNA"/>
</dbReference>
<evidence type="ECO:0000259" key="7">
    <source>
        <dbReference type="PROSITE" id="PS01124"/>
    </source>
</evidence>
<dbReference type="GO" id="GO:0003700">
    <property type="term" value="F:DNA-binding transcription factor activity"/>
    <property type="evidence" value="ECO:0007669"/>
    <property type="project" value="InterPro"/>
</dbReference>
<dbReference type="PRINTS" id="PR00032">
    <property type="entry name" value="HTHARAC"/>
</dbReference>
<dbReference type="PROSITE" id="PS01124">
    <property type="entry name" value="HTH_ARAC_FAMILY_2"/>
    <property type="match status" value="1"/>
</dbReference>
<comment type="caution">
    <text evidence="9">The sequence shown here is derived from an EMBL/GenBank/DDBJ whole genome shotgun (WGS) entry which is preliminary data.</text>
</comment>
<reference evidence="9" key="1">
    <citation type="submission" date="2021-10" db="EMBL/GenBank/DDBJ databases">
        <title>Anaerobic single-cell dispensing facilitates the cultivation of human gut bacteria.</title>
        <authorList>
            <person name="Afrizal A."/>
        </authorList>
    </citation>
    <scope>NUCLEOTIDE SEQUENCE</scope>
    <source>
        <strain evidence="9">CLA-AA-H215</strain>
    </source>
</reference>
<proteinExistence type="predicted"/>
<keyword evidence="6" id="KW-0597">Phosphoprotein</keyword>
<evidence type="ECO:0000256" key="3">
    <source>
        <dbReference type="ARBA" id="ARBA00023125"/>
    </source>
</evidence>
<keyword evidence="4" id="KW-0804">Transcription</keyword>
<dbReference type="GO" id="GO:0043565">
    <property type="term" value="F:sequence-specific DNA binding"/>
    <property type="evidence" value="ECO:0007669"/>
    <property type="project" value="InterPro"/>
</dbReference>
<dbReference type="Gene3D" id="3.40.50.2300">
    <property type="match status" value="1"/>
</dbReference>
<feature type="domain" description="Response regulatory" evidence="8">
    <location>
        <begin position="2"/>
        <end position="119"/>
    </location>
</feature>
<dbReference type="InterPro" id="IPR018060">
    <property type="entry name" value="HTH_AraC"/>
</dbReference>
<dbReference type="Proteomes" id="UP001198182">
    <property type="component" value="Unassembled WGS sequence"/>
</dbReference>
<evidence type="ECO:0000256" key="5">
    <source>
        <dbReference type="ARBA" id="ARBA00024867"/>
    </source>
</evidence>
<dbReference type="GO" id="GO:0000160">
    <property type="term" value="P:phosphorelay signal transduction system"/>
    <property type="evidence" value="ECO:0007669"/>
    <property type="project" value="InterPro"/>
</dbReference>
<evidence type="ECO:0000256" key="2">
    <source>
        <dbReference type="ARBA" id="ARBA00023015"/>
    </source>
</evidence>
<evidence type="ECO:0000259" key="8">
    <source>
        <dbReference type="PROSITE" id="PS50110"/>
    </source>
</evidence>
<dbReference type="Pfam" id="PF00072">
    <property type="entry name" value="Response_reg"/>
    <property type="match status" value="1"/>
</dbReference>
<dbReference type="InterPro" id="IPR018062">
    <property type="entry name" value="HTH_AraC-typ_CS"/>
</dbReference>
<evidence type="ECO:0000313" key="9">
    <source>
        <dbReference type="EMBL" id="MCC2229761.1"/>
    </source>
</evidence>
<evidence type="ECO:0000256" key="1">
    <source>
        <dbReference type="ARBA" id="ARBA00018672"/>
    </source>
</evidence>
<dbReference type="PROSITE" id="PS00041">
    <property type="entry name" value="HTH_ARAC_FAMILY_1"/>
    <property type="match status" value="1"/>
</dbReference>
<evidence type="ECO:0000313" key="10">
    <source>
        <dbReference type="Proteomes" id="UP001198182"/>
    </source>
</evidence>
<keyword evidence="2" id="KW-0805">Transcription regulation</keyword>
<dbReference type="InterPro" id="IPR009057">
    <property type="entry name" value="Homeodomain-like_sf"/>
</dbReference>
<feature type="modified residue" description="4-aspartylphosphate" evidence="6">
    <location>
        <position position="54"/>
    </location>
</feature>
<dbReference type="SUPFAM" id="SSF46689">
    <property type="entry name" value="Homeodomain-like"/>
    <property type="match status" value="2"/>
</dbReference>
<dbReference type="SMART" id="SM00448">
    <property type="entry name" value="REC"/>
    <property type="match status" value="1"/>
</dbReference>
<dbReference type="PANTHER" id="PTHR43280">
    <property type="entry name" value="ARAC-FAMILY TRANSCRIPTIONAL REGULATOR"/>
    <property type="match status" value="1"/>
</dbReference>
<keyword evidence="10" id="KW-1185">Reference proteome</keyword>
<dbReference type="RefSeq" id="WP_308452548.1">
    <property type="nucleotide sequence ID" value="NZ_JAJEQR010000004.1"/>
</dbReference>
<dbReference type="InterPro" id="IPR001789">
    <property type="entry name" value="Sig_transdc_resp-reg_receiver"/>
</dbReference>
<dbReference type="Gene3D" id="1.10.10.60">
    <property type="entry name" value="Homeodomain-like"/>
    <property type="match status" value="2"/>
</dbReference>
<keyword evidence="3" id="KW-0238">DNA-binding</keyword>
<dbReference type="InterPro" id="IPR011006">
    <property type="entry name" value="CheY-like_superfamily"/>
</dbReference>
<comment type="function">
    <text evidence="5">May play the central regulatory role in sporulation. It may be an element of the effector pathway responsible for the activation of sporulation genes in response to nutritional stress. Spo0A may act in concert with spo0H (a sigma factor) to control the expression of some genes that are critical to the sporulation process.</text>
</comment>
<dbReference type="PANTHER" id="PTHR43280:SF2">
    <property type="entry name" value="HTH-TYPE TRANSCRIPTIONAL REGULATOR EXSA"/>
    <property type="match status" value="1"/>
</dbReference>
<dbReference type="CDD" id="cd17536">
    <property type="entry name" value="REC_YesN-like"/>
    <property type="match status" value="1"/>
</dbReference>
<gene>
    <name evidence="9" type="ORF">LKD81_01925</name>
</gene>